<proteinExistence type="predicted"/>
<evidence type="ECO:0000313" key="4">
    <source>
        <dbReference type="Proteomes" id="UP001176468"/>
    </source>
</evidence>
<dbReference type="Pfam" id="PF10988">
    <property type="entry name" value="DUF2807"/>
    <property type="match status" value="1"/>
</dbReference>
<protein>
    <submittedName>
        <fullName evidence="3">Head GIN domain-containing protein</fullName>
    </submittedName>
</protein>
<dbReference type="RefSeq" id="WP_304559803.1">
    <property type="nucleotide sequence ID" value="NZ_JAUQSZ010000002.1"/>
</dbReference>
<feature type="signal peptide" evidence="1">
    <location>
        <begin position="1"/>
        <end position="24"/>
    </location>
</feature>
<feature type="domain" description="Putative auto-transporter adhesin head GIN" evidence="2">
    <location>
        <begin position="43"/>
        <end position="222"/>
    </location>
</feature>
<gene>
    <name evidence="3" type="ORF">Q5H94_03280</name>
</gene>
<keyword evidence="1" id="KW-0732">Signal</keyword>
<dbReference type="PANTHER" id="PTHR39200">
    <property type="entry name" value="HYPOTHETICAL EXPORTED PROTEIN"/>
    <property type="match status" value="1"/>
</dbReference>
<dbReference type="Proteomes" id="UP001176468">
    <property type="component" value="Unassembled WGS sequence"/>
</dbReference>
<sequence length="243" mass="23864">MRYFLLIAAVPLAAAAACSGSADGHEGVPASGSGTARTFQVADFSGVELRGSDDVDVRVGKGFSVRAEGPSAELDTLKIEKVGNALRVGRKDSNMLWGGNHHGVKVYVTMPRIAAAAIAGSGNMAIDRVEGDRFTGDSAGSGDLSIGALAVQAADLSLAGSGNVSAKGSAKALKISVAGAGDVEAAGLKAASAKVSVAGSGNVTAQVDGSAEVSVIGSGDVDLGKGARCTTTKIGSGDVTCGR</sequence>
<evidence type="ECO:0000259" key="2">
    <source>
        <dbReference type="Pfam" id="PF10988"/>
    </source>
</evidence>
<name>A0ABT8ZUT6_9SPHN</name>
<keyword evidence="4" id="KW-1185">Reference proteome</keyword>
<dbReference type="PROSITE" id="PS51257">
    <property type="entry name" value="PROKAR_LIPOPROTEIN"/>
    <property type="match status" value="1"/>
</dbReference>
<dbReference type="EMBL" id="JAUQSZ010000002">
    <property type="protein sequence ID" value="MDO7841335.1"/>
    <property type="molecule type" value="Genomic_DNA"/>
</dbReference>
<reference evidence="3" key="1">
    <citation type="submission" date="2023-07" db="EMBL/GenBank/DDBJ databases">
        <authorList>
            <person name="Kim M.K."/>
        </authorList>
    </citation>
    <scope>NUCLEOTIDE SEQUENCE</scope>
    <source>
        <strain evidence="3">CA1-15</strain>
    </source>
</reference>
<accession>A0ABT8ZUT6</accession>
<dbReference type="Gene3D" id="2.160.20.120">
    <property type="match status" value="1"/>
</dbReference>
<evidence type="ECO:0000256" key="1">
    <source>
        <dbReference type="SAM" id="SignalP"/>
    </source>
</evidence>
<evidence type="ECO:0000313" key="3">
    <source>
        <dbReference type="EMBL" id="MDO7841335.1"/>
    </source>
</evidence>
<comment type="caution">
    <text evidence="3">The sequence shown here is derived from an EMBL/GenBank/DDBJ whole genome shotgun (WGS) entry which is preliminary data.</text>
</comment>
<feature type="chain" id="PRO_5046194662" evidence="1">
    <location>
        <begin position="25"/>
        <end position="243"/>
    </location>
</feature>
<dbReference type="InterPro" id="IPR021255">
    <property type="entry name" value="DUF2807"/>
</dbReference>
<organism evidence="3 4">
    <name type="scientific">Sphingomonas immobilis</name>
    <dbReference type="NCBI Taxonomy" id="3063997"/>
    <lineage>
        <taxon>Bacteria</taxon>
        <taxon>Pseudomonadati</taxon>
        <taxon>Pseudomonadota</taxon>
        <taxon>Alphaproteobacteria</taxon>
        <taxon>Sphingomonadales</taxon>
        <taxon>Sphingomonadaceae</taxon>
        <taxon>Sphingomonas</taxon>
    </lineage>
</organism>
<dbReference type="PANTHER" id="PTHR39200:SF1">
    <property type="entry name" value="AUTO-TRANSPORTER ADHESIN HEAD GIN DOMAIN-CONTAINING PROTEIN-RELATED"/>
    <property type="match status" value="1"/>
</dbReference>